<keyword evidence="1" id="KW-1133">Transmembrane helix</keyword>
<gene>
    <name evidence="2" type="ORF">EG68_02674</name>
</gene>
<dbReference type="AlphaFoldDB" id="A0A8S9Z4P5"/>
<accession>A0A8S9Z4P5</accession>
<proteinExistence type="predicted"/>
<keyword evidence="3" id="KW-1185">Reference proteome</keyword>
<comment type="caution">
    <text evidence="2">The sequence shown here is derived from an EMBL/GenBank/DDBJ whole genome shotgun (WGS) entry which is preliminary data.</text>
</comment>
<dbReference type="OrthoDB" id="10441467at2759"/>
<evidence type="ECO:0000256" key="1">
    <source>
        <dbReference type="SAM" id="Phobius"/>
    </source>
</evidence>
<evidence type="ECO:0000313" key="3">
    <source>
        <dbReference type="Proteomes" id="UP000822476"/>
    </source>
</evidence>
<evidence type="ECO:0000313" key="2">
    <source>
        <dbReference type="EMBL" id="KAF7260141.1"/>
    </source>
</evidence>
<name>A0A8S9Z4P5_9TREM</name>
<reference evidence="2" key="1">
    <citation type="submission" date="2019-07" db="EMBL/GenBank/DDBJ databases">
        <title>Annotation for the trematode Paragonimus miyazaki's.</title>
        <authorList>
            <person name="Choi Y.-J."/>
        </authorList>
    </citation>
    <scope>NUCLEOTIDE SEQUENCE</scope>
    <source>
        <strain evidence="2">Japan</strain>
    </source>
</reference>
<organism evidence="2 3">
    <name type="scientific">Paragonimus skrjabini miyazakii</name>
    <dbReference type="NCBI Taxonomy" id="59628"/>
    <lineage>
        <taxon>Eukaryota</taxon>
        <taxon>Metazoa</taxon>
        <taxon>Spiralia</taxon>
        <taxon>Lophotrochozoa</taxon>
        <taxon>Platyhelminthes</taxon>
        <taxon>Trematoda</taxon>
        <taxon>Digenea</taxon>
        <taxon>Plagiorchiida</taxon>
        <taxon>Troglotremata</taxon>
        <taxon>Troglotrematidae</taxon>
        <taxon>Paragonimus</taxon>
    </lineage>
</organism>
<sequence>MRVRSVNDVSTSPSPRVVSKATYRKVHFNKPNERDDAEFDACPTQLKISLPYKPLKRSSGNVFDIRHPALNKASEHYQKMFNPLIKQLLYFASEAHYKGRENVGTPKRSAEPDVRYKGDTLRSYECHKCSLSETVVNFRREPSDCVSDEQSFESSPLDCLASDRRLLVDGADSTKLVARPETTVPLSYHKLPDVNATSFLRSSSDFNLEDVRFTSKHFPARFGMPLISAIRKRRRRVRIFRLPRGTPTQLTTNILFQHSLHHKTCITAGQSVIPDLKVHGLLCYRRESYSSEYRIVINCTSLSYIGYLVKFAPLSRSIPANVFHAGQHFCYTVYAVDLQTEQRLDMLVNFPASLQPTTSYIDSEPWNLVSGMQISATLSSHCYFLRKHLRQLVWNHLSLDYGQVIAVGMVSRFGLLKYVPRRVIRLKQPGCHVAVLLPSSLPVMDFMNLTHAVGLKCGEQSEPQMYSVIVTPLVYFVASDVLDFTFDYVEHVVVDDLSEVNNFIAEELPCRYTSARNVPPTLMQNVKSREKLKQNDKPCVCTHYRFVDVYSVLTEMAIESKSSLIQHMLIGSQVVPYYLPCAVTQPFGEGYSYHMLQPTLCSLSVYSEVTRDRLEAFDRTKHALSIMHSNMEFISLVVNFQDRIEQKISCQQTYTNAKLAEEEKFSESPPDFFLHTTVQRLPATETDHLYDITHASSDHDEVTSLVFSGSNLWTCWLQQCTAASLSGFMVKTGFYGLCSDDILPVTGACLALGLCALICFRKTR</sequence>
<keyword evidence="1" id="KW-0812">Transmembrane</keyword>
<protein>
    <submittedName>
        <fullName evidence="2">Uncharacterized protein</fullName>
    </submittedName>
</protein>
<dbReference type="EMBL" id="JTDE01000875">
    <property type="protein sequence ID" value="KAF7260141.1"/>
    <property type="molecule type" value="Genomic_DNA"/>
</dbReference>
<dbReference type="Proteomes" id="UP000822476">
    <property type="component" value="Unassembled WGS sequence"/>
</dbReference>
<feature type="transmembrane region" description="Helical" evidence="1">
    <location>
        <begin position="742"/>
        <end position="760"/>
    </location>
</feature>
<keyword evidence="1" id="KW-0472">Membrane</keyword>